<sequence length="490" mass="51752">MTMPDLLNRPLRCLIDGQWHDAASGATLPVTNPSTGEVFAQAAAGEAADIDAAVAAARRAFESGPWSKMPPAGRQRLLWRLAELIDAHADELALLEVLNTGKPLKIARMFDVGLSAESLRYHAGWATKLEGATRDVSLPGHWHAYTLREPVGVAGLIVPWNVPLPMAVGKIAPALAAGCTVLLKPAELTPLTAVRLGELVIEAGFPPGVVNIVTGLGTTAGQALVDHPGVDKISFTGSTAVGQRILASAAGNLKRLSLELGGKSPVFIFADADLERATDAAARGIFANSGQVCAAGSRLFVHRAVADRVFEGIAERARRLRVAPGLAPDAEMGPLISARQRERVLAYIDGGREQGAEVLAGGAALDGPGFFVQPTVMVNTRADMTMVREEIFGPVLSTFVFDDEETVEQLAARGNDSAYGLSASIWTRDLGRAHRLVRKIRSGVVRVNAAVAPDFAMPFGGVKLSGWGRENGREGVESYTELKSVAMDLG</sequence>
<organism evidence="5 6">
    <name type="scientific">Sphaerotilus microaerophilus</name>
    <dbReference type="NCBI Taxonomy" id="2914710"/>
    <lineage>
        <taxon>Bacteria</taxon>
        <taxon>Pseudomonadati</taxon>
        <taxon>Pseudomonadota</taxon>
        <taxon>Betaproteobacteria</taxon>
        <taxon>Burkholderiales</taxon>
        <taxon>Sphaerotilaceae</taxon>
        <taxon>Sphaerotilus</taxon>
    </lineage>
</organism>
<accession>A0ABM7YPK8</accession>
<comment type="similarity">
    <text evidence="3">Belongs to the aldehyde dehydrogenase family.</text>
</comment>
<name>A0ABM7YPK8_9BURK</name>
<dbReference type="InterPro" id="IPR016163">
    <property type="entry name" value="Ald_DH_C"/>
</dbReference>
<dbReference type="Gene3D" id="3.40.309.10">
    <property type="entry name" value="Aldehyde Dehydrogenase, Chain A, domain 2"/>
    <property type="match status" value="1"/>
</dbReference>
<keyword evidence="1 3" id="KW-0560">Oxidoreductase</keyword>
<gene>
    <name evidence="5" type="ORF">CATMQ487_34330</name>
</gene>
<dbReference type="PROSITE" id="PS00070">
    <property type="entry name" value="ALDEHYDE_DEHYDR_CYS"/>
    <property type="match status" value="1"/>
</dbReference>
<dbReference type="InterPro" id="IPR016160">
    <property type="entry name" value="Ald_DH_CS_CYS"/>
</dbReference>
<dbReference type="RefSeq" id="WP_251969731.1">
    <property type="nucleotide sequence ID" value="NZ_AP025730.1"/>
</dbReference>
<evidence type="ECO:0000313" key="6">
    <source>
        <dbReference type="Proteomes" id="UP001057498"/>
    </source>
</evidence>
<reference evidence="5" key="1">
    <citation type="submission" date="2022-04" db="EMBL/GenBank/DDBJ databases">
        <title>Whole genome sequence of Sphaerotilus sp. FB-5.</title>
        <authorList>
            <person name="Takeda M."/>
            <person name="Narihara S."/>
            <person name="Akimoto M."/>
            <person name="Akimoto R."/>
            <person name="Nishiyashiki S."/>
            <person name="Murakami T."/>
        </authorList>
    </citation>
    <scope>NUCLEOTIDE SEQUENCE</scope>
    <source>
        <strain evidence="5">FB-5</strain>
    </source>
</reference>
<evidence type="ECO:0000256" key="2">
    <source>
        <dbReference type="PROSITE-ProRule" id="PRU10007"/>
    </source>
</evidence>
<dbReference type="PROSITE" id="PS00687">
    <property type="entry name" value="ALDEHYDE_DEHYDR_GLU"/>
    <property type="match status" value="1"/>
</dbReference>
<protein>
    <submittedName>
        <fullName evidence="5">Aldehyde dehydrogenase</fullName>
    </submittedName>
</protein>
<feature type="active site" evidence="2">
    <location>
        <position position="259"/>
    </location>
</feature>
<dbReference type="InterPro" id="IPR016162">
    <property type="entry name" value="Ald_DH_N"/>
</dbReference>
<feature type="domain" description="Aldehyde dehydrogenase" evidence="4">
    <location>
        <begin position="19"/>
        <end position="485"/>
    </location>
</feature>
<dbReference type="Gene3D" id="3.40.605.10">
    <property type="entry name" value="Aldehyde Dehydrogenase, Chain A, domain 1"/>
    <property type="match status" value="1"/>
</dbReference>
<dbReference type="Pfam" id="PF00171">
    <property type="entry name" value="Aldedh"/>
    <property type="match status" value="1"/>
</dbReference>
<dbReference type="EMBL" id="AP025730">
    <property type="protein sequence ID" value="BDI06463.1"/>
    <property type="molecule type" value="Genomic_DNA"/>
</dbReference>
<dbReference type="PANTHER" id="PTHR11699">
    <property type="entry name" value="ALDEHYDE DEHYDROGENASE-RELATED"/>
    <property type="match status" value="1"/>
</dbReference>
<dbReference type="Proteomes" id="UP001057498">
    <property type="component" value="Chromosome"/>
</dbReference>
<dbReference type="InterPro" id="IPR016161">
    <property type="entry name" value="Ald_DH/histidinol_DH"/>
</dbReference>
<dbReference type="InterPro" id="IPR029510">
    <property type="entry name" value="Ald_DH_CS_GLU"/>
</dbReference>
<dbReference type="SUPFAM" id="SSF53720">
    <property type="entry name" value="ALDH-like"/>
    <property type="match status" value="1"/>
</dbReference>
<dbReference type="InterPro" id="IPR015590">
    <property type="entry name" value="Aldehyde_DH_dom"/>
</dbReference>
<evidence type="ECO:0000259" key="4">
    <source>
        <dbReference type="Pfam" id="PF00171"/>
    </source>
</evidence>
<proteinExistence type="inferred from homology"/>
<keyword evidence="6" id="KW-1185">Reference proteome</keyword>
<evidence type="ECO:0000313" key="5">
    <source>
        <dbReference type="EMBL" id="BDI06463.1"/>
    </source>
</evidence>
<evidence type="ECO:0000256" key="1">
    <source>
        <dbReference type="ARBA" id="ARBA00023002"/>
    </source>
</evidence>
<evidence type="ECO:0000256" key="3">
    <source>
        <dbReference type="RuleBase" id="RU003345"/>
    </source>
</evidence>